<reference evidence="1 2" key="1">
    <citation type="submission" date="2018-03" db="EMBL/GenBank/DDBJ databases">
        <title>Aerobic endospore-forming bacteria genome sequencing and assembly.</title>
        <authorList>
            <person name="Cavalcante D.A."/>
            <person name="Driks A."/>
            <person name="Putonti C."/>
            <person name="De-Souza M.T."/>
        </authorList>
    </citation>
    <scope>NUCLEOTIDE SEQUENCE [LARGE SCALE GENOMIC DNA]</scope>
    <source>
        <strain evidence="1 2">SDF0037</strain>
    </source>
</reference>
<sequence length="153" mass="17489">MVIECEGRQHKFLLGLTDDGYRRECPTCSKPLLQPRNANSANEIYGMKTIGQAWREKGKEQSNKRKSLNIEVDINTDKMQLKLRAIEKHIGALADELDAIDNRWECPRCGESNYNDYLVDDILEQRICKGCNHSYTGEDILADELPTRLEGSD</sequence>
<gene>
    <name evidence="1" type="ORF">C7Y47_24015</name>
</gene>
<evidence type="ECO:0000313" key="1">
    <source>
        <dbReference type="EMBL" id="TQR26855.1"/>
    </source>
</evidence>
<dbReference type="OrthoDB" id="2740429at2"/>
<organism evidence="1 2">
    <name type="scientific">Lysinibacillus sphaericus</name>
    <name type="common">Bacillus sphaericus</name>
    <dbReference type="NCBI Taxonomy" id="1421"/>
    <lineage>
        <taxon>Bacteria</taxon>
        <taxon>Bacillati</taxon>
        <taxon>Bacillota</taxon>
        <taxon>Bacilli</taxon>
        <taxon>Bacillales</taxon>
        <taxon>Bacillaceae</taxon>
        <taxon>Lysinibacillus</taxon>
    </lineage>
</organism>
<comment type="caution">
    <text evidence="1">The sequence shown here is derived from an EMBL/GenBank/DDBJ whole genome shotgun (WGS) entry which is preliminary data.</text>
</comment>
<name>A0A544U7C7_LYSSH</name>
<proteinExistence type="predicted"/>
<dbReference type="EMBL" id="SADV01000041">
    <property type="protein sequence ID" value="TQR26855.1"/>
    <property type="molecule type" value="Genomic_DNA"/>
</dbReference>
<evidence type="ECO:0000313" key="2">
    <source>
        <dbReference type="Proteomes" id="UP000317944"/>
    </source>
</evidence>
<protein>
    <submittedName>
        <fullName evidence="1">Uncharacterized protein</fullName>
    </submittedName>
</protein>
<dbReference type="Proteomes" id="UP000317944">
    <property type="component" value="Unassembled WGS sequence"/>
</dbReference>
<accession>A0A544U7C7</accession>
<dbReference type="AlphaFoldDB" id="A0A544U7C7"/>
<dbReference type="RefSeq" id="WP_142511044.1">
    <property type="nucleotide sequence ID" value="NZ_SADV01000041.1"/>
</dbReference>